<dbReference type="InterPro" id="IPR018045">
    <property type="entry name" value="S04_transporter_CS"/>
</dbReference>
<protein>
    <submittedName>
        <fullName evidence="7">Solute carrier family 26 protein</fullName>
    </submittedName>
</protein>
<keyword evidence="8" id="KW-1185">Reference proteome</keyword>
<dbReference type="SUPFAM" id="SSF52091">
    <property type="entry name" value="SpoIIaa-like"/>
    <property type="match status" value="1"/>
</dbReference>
<dbReference type="AlphaFoldDB" id="A0AAE3JME3"/>
<dbReference type="InterPro" id="IPR001902">
    <property type="entry name" value="SLC26A/SulP_fam"/>
</dbReference>
<dbReference type="Pfam" id="PF01740">
    <property type="entry name" value="STAS"/>
    <property type="match status" value="1"/>
</dbReference>
<proteinExistence type="predicted"/>
<keyword evidence="4 5" id="KW-0472">Membrane</keyword>
<evidence type="ECO:0000259" key="6">
    <source>
        <dbReference type="PROSITE" id="PS50801"/>
    </source>
</evidence>
<name>A0AAE3JME3_9FLAO</name>
<dbReference type="Proteomes" id="UP001200642">
    <property type="component" value="Unassembled WGS sequence"/>
</dbReference>
<comment type="subcellular location">
    <subcellularLocation>
        <location evidence="1">Membrane</location>
        <topology evidence="1">Multi-pass membrane protein</topology>
    </subcellularLocation>
</comment>
<sequence length="576" mass="63679">MQKFSLLPKWAVSYKRRYLSKDIVAGLTVSVLIVPQGMAYAMIAGLPPVYGLYAALVPTLTYALFGTSRQLAVGPVAMDSLLVAAGLGTLALTGQDNYIAMAVMLAFMTGATQLILGVLRMGFLVQYLSKPVISGFTSGAAIIIILSQIKHILGVDIPQYHQFQKLIISVVSAIPETNGATLTVGIVGIVMIVVLKRWRPKVPSILVVVVLGILTVYFFGLWQYGVSIVGEVPKGLPSFTLPDFSWPHARDLFTMAVTLALIGYMEAVSIGKAMEEKSNRETIEPNRELMALGASNLLGSLFQSYSVTGSFSRSAINFGAGARTPLSLIVSVALVALTLLFFTPLFYYLPSAVLASIIMVSVFGLINIKYPKVLWKYSRDEFILLLFTFAITLFLGIKEGILWGVLFSLLLMVYRTSKPHFAVLGRIKGSDYYKNINRFGENIEVREDLLIVRFDGQLYFGNKDYFKKQLFKYLEAKGDKVRAVILNAEAINYIDSTATAMLVKTIREIHSKNIDFFIAGAIGPARDIIFNSGIIKELHKEYLFVRITEAVEYYDNPASISELRMKVAFQNQNYGI</sequence>
<feature type="transmembrane region" description="Helical" evidence="5">
    <location>
        <begin position="353"/>
        <end position="370"/>
    </location>
</feature>
<feature type="transmembrane region" description="Helical" evidence="5">
    <location>
        <begin position="49"/>
        <end position="65"/>
    </location>
</feature>
<dbReference type="EMBL" id="JAIRBC010000003">
    <property type="protein sequence ID" value="MCG2459750.1"/>
    <property type="molecule type" value="Genomic_DNA"/>
</dbReference>
<feature type="domain" description="STAS" evidence="6">
    <location>
        <begin position="439"/>
        <end position="554"/>
    </location>
</feature>
<evidence type="ECO:0000256" key="1">
    <source>
        <dbReference type="ARBA" id="ARBA00004141"/>
    </source>
</evidence>
<dbReference type="PROSITE" id="PS50801">
    <property type="entry name" value="STAS"/>
    <property type="match status" value="1"/>
</dbReference>
<feature type="transmembrane region" description="Helical" evidence="5">
    <location>
        <begin position="202"/>
        <end position="224"/>
    </location>
</feature>
<gene>
    <name evidence="7" type="ORF">K8352_03225</name>
</gene>
<dbReference type="RefSeq" id="WP_317900894.1">
    <property type="nucleotide sequence ID" value="NZ_JAIRBC010000003.1"/>
</dbReference>
<feature type="transmembrane region" description="Helical" evidence="5">
    <location>
        <begin position="131"/>
        <end position="153"/>
    </location>
</feature>
<evidence type="ECO:0000256" key="3">
    <source>
        <dbReference type="ARBA" id="ARBA00022989"/>
    </source>
</evidence>
<evidence type="ECO:0000313" key="8">
    <source>
        <dbReference type="Proteomes" id="UP001200642"/>
    </source>
</evidence>
<feature type="transmembrane region" description="Helical" evidence="5">
    <location>
        <begin position="326"/>
        <end position="347"/>
    </location>
</feature>
<dbReference type="PANTHER" id="PTHR11814">
    <property type="entry name" value="SULFATE TRANSPORTER"/>
    <property type="match status" value="1"/>
</dbReference>
<feature type="transmembrane region" description="Helical" evidence="5">
    <location>
        <begin position="72"/>
        <end position="92"/>
    </location>
</feature>
<dbReference type="GO" id="GO:0008271">
    <property type="term" value="F:secondary active sulfate transmembrane transporter activity"/>
    <property type="evidence" value="ECO:0007669"/>
    <property type="project" value="InterPro"/>
</dbReference>
<dbReference type="PROSITE" id="PS01130">
    <property type="entry name" value="SLC26A"/>
    <property type="match status" value="1"/>
</dbReference>
<feature type="transmembrane region" description="Helical" evidence="5">
    <location>
        <begin position="382"/>
        <end position="414"/>
    </location>
</feature>
<feature type="transmembrane region" description="Helical" evidence="5">
    <location>
        <begin position="23"/>
        <end position="43"/>
    </location>
</feature>
<evidence type="ECO:0000256" key="5">
    <source>
        <dbReference type="SAM" id="Phobius"/>
    </source>
</evidence>
<evidence type="ECO:0000313" key="7">
    <source>
        <dbReference type="EMBL" id="MCG2459750.1"/>
    </source>
</evidence>
<evidence type="ECO:0000256" key="2">
    <source>
        <dbReference type="ARBA" id="ARBA00022692"/>
    </source>
</evidence>
<organism evidence="7 8">
    <name type="scientific">Cerina litoralis</name>
    <dbReference type="NCBI Taxonomy" id="2874477"/>
    <lineage>
        <taxon>Bacteria</taxon>
        <taxon>Pseudomonadati</taxon>
        <taxon>Bacteroidota</taxon>
        <taxon>Flavobacteriia</taxon>
        <taxon>Flavobacteriales</taxon>
        <taxon>Flavobacteriaceae</taxon>
        <taxon>Cerina</taxon>
    </lineage>
</organism>
<reference evidence="7" key="1">
    <citation type="submission" date="2023-02" db="EMBL/GenBank/DDBJ databases">
        <title>Genome of Flavobacteriaceae gen. nov. sp. strain F89.</title>
        <authorList>
            <person name="Wang Y."/>
        </authorList>
    </citation>
    <scope>NUCLEOTIDE SEQUENCE</scope>
    <source>
        <strain evidence="7">F89</strain>
    </source>
</reference>
<dbReference type="InterPro" id="IPR002645">
    <property type="entry name" value="STAS_dom"/>
</dbReference>
<dbReference type="InterPro" id="IPR036513">
    <property type="entry name" value="STAS_dom_sf"/>
</dbReference>
<keyword evidence="2 5" id="KW-0812">Transmembrane</keyword>
<dbReference type="InterPro" id="IPR011547">
    <property type="entry name" value="SLC26A/SulP_dom"/>
</dbReference>
<feature type="transmembrane region" description="Helical" evidence="5">
    <location>
        <begin position="98"/>
        <end position="119"/>
    </location>
</feature>
<evidence type="ECO:0000256" key="4">
    <source>
        <dbReference type="ARBA" id="ARBA00023136"/>
    </source>
</evidence>
<keyword evidence="3 5" id="KW-1133">Transmembrane helix</keyword>
<comment type="caution">
    <text evidence="7">The sequence shown here is derived from an EMBL/GenBank/DDBJ whole genome shotgun (WGS) entry which is preliminary data.</text>
</comment>
<dbReference type="NCBIfam" id="TIGR00815">
    <property type="entry name" value="sulP"/>
    <property type="match status" value="1"/>
</dbReference>
<feature type="transmembrane region" description="Helical" evidence="5">
    <location>
        <begin position="173"/>
        <end position="195"/>
    </location>
</feature>
<dbReference type="CDD" id="cd07042">
    <property type="entry name" value="STAS_SulP_like_sulfate_transporter"/>
    <property type="match status" value="1"/>
</dbReference>
<dbReference type="GO" id="GO:0016020">
    <property type="term" value="C:membrane"/>
    <property type="evidence" value="ECO:0007669"/>
    <property type="project" value="UniProtKB-SubCell"/>
</dbReference>
<dbReference type="Gene3D" id="3.30.750.24">
    <property type="entry name" value="STAS domain"/>
    <property type="match status" value="1"/>
</dbReference>
<feature type="transmembrane region" description="Helical" evidence="5">
    <location>
        <begin position="252"/>
        <end position="270"/>
    </location>
</feature>
<accession>A0AAE3JME3</accession>
<dbReference type="Pfam" id="PF00916">
    <property type="entry name" value="Sulfate_transp"/>
    <property type="match status" value="1"/>
</dbReference>